<evidence type="ECO:0000256" key="2">
    <source>
        <dbReference type="ARBA" id="ARBA00004953"/>
    </source>
</evidence>
<gene>
    <name evidence="12" type="primary">cobB</name>
    <name evidence="12" type="ORF">GCM10011289_04930</name>
</gene>
<evidence type="ECO:0000256" key="1">
    <source>
        <dbReference type="ARBA" id="ARBA00001946"/>
    </source>
</evidence>
<dbReference type="Gene3D" id="3.40.50.880">
    <property type="match status" value="1"/>
</dbReference>
<keyword evidence="13" id="KW-1185">Reference proteome</keyword>
<dbReference type="Pfam" id="PF07685">
    <property type="entry name" value="GATase_3"/>
    <property type="match status" value="1"/>
</dbReference>
<dbReference type="InterPro" id="IPR002586">
    <property type="entry name" value="CobQ/CobB/MinD/ParA_Nub-bd_dom"/>
</dbReference>
<comment type="caution">
    <text evidence="12">The sequence shown here is derived from an EMBL/GenBank/DDBJ whole genome shotgun (WGS) entry which is preliminary data.</text>
</comment>
<evidence type="ECO:0000256" key="4">
    <source>
        <dbReference type="ARBA" id="ARBA00022573"/>
    </source>
</evidence>
<dbReference type="Pfam" id="PF01656">
    <property type="entry name" value="CbiA"/>
    <property type="match status" value="1"/>
</dbReference>
<feature type="domain" description="CobQ/CobB/MinD/ParA nucleotide binding" evidence="10">
    <location>
        <begin position="1"/>
        <end position="157"/>
    </location>
</feature>
<keyword evidence="6" id="KW-0547">Nucleotide-binding</keyword>
<dbReference type="InterPro" id="IPR011698">
    <property type="entry name" value="GATase_3"/>
</dbReference>
<reference evidence="12" key="1">
    <citation type="journal article" date="2014" name="Int. J. Syst. Evol. Microbiol.">
        <title>Complete genome sequence of Corynebacterium casei LMG S-19264T (=DSM 44701T), isolated from a smear-ripened cheese.</title>
        <authorList>
            <consortium name="US DOE Joint Genome Institute (JGI-PGF)"/>
            <person name="Walter F."/>
            <person name="Albersmeier A."/>
            <person name="Kalinowski J."/>
            <person name="Ruckert C."/>
        </authorList>
    </citation>
    <scope>NUCLEOTIDE SEQUENCE</scope>
    <source>
        <strain evidence="12">KCTC 32182</strain>
    </source>
</reference>
<dbReference type="InterPro" id="IPR029062">
    <property type="entry name" value="Class_I_gatase-like"/>
</dbReference>
<evidence type="ECO:0000313" key="12">
    <source>
        <dbReference type="EMBL" id="GGY05340.1"/>
    </source>
</evidence>
<dbReference type="EMBL" id="BMYX01000001">
    <property type="protein sequence ID" value="GGY05340.1"/>
    <property type="molecule type" value="Genomic_DNA"/>
</dbReference>
<evidence type="ECO:0000256" key="7">
    <source>
        <dbReference type="ARBA" id="ARBA00022840"/>
    </source>
</evidence>
<reference evidence="12" key="2">
    <citation type="submission" date="2020-09" db="EMBL/GenBank/DDBJ databases">
        <authorList>
            <person name="Sun Q."/>
            <person name="Kim S."/>
        </authorList>
    </citation>
    <scope>NUCLEOTIDE SEQUENCE</scope>
    <source>
        <strain evidence="12">KCTC 32182</strain>
    </source>
</reference>
<keyword evidence="5" id="KW-0436">Ligase</keyword>
<dbReference type="Gene3D" id="3.40.50.300">
    <property type="entry name" value="P-loop containing nucleotide triphosphate hydrolases"/>
    <property type="match status" value="1"/>
</dbReference>
<comment type="pathway">
    <text evidence="2">Cofactor biosynthesis; adenosylcobalamin biosynthesis.</text>
</comment>
<evidence type="ECO:0000256" key="8">
    <source>
        <dbReference type="ARBA" id="ARBA00022842"/>
    </source>
</evidence>
<dbReference type="GO" id="GO:0005524">
    <property type="term" value="F:ATP binding"/>
    <property type="evidence" value="ECO:0007669"/>
    <property type="project" value="UniProtKB-KW"/>
</dbReference>
<evidence type="ECO:0000259" key="10">
    <source>
        <dbReference type="Pfam" id="PF01656"/>
    </source>
</evidence>
<keyword evidence="4" id="KW-0169">Cobalamin biosynthesis</keyword>
<comment type="cofactor">
    <cofactor evidence="1">
        <name>Mg(2+)</name>
        <dbReference type="ChEBI" id="CHEBI:18420"/>
    </cofactor>
</comment>
<evidence type="ECO:0000256" key="9">
    <source>
        <dbReference type="ARBA" id="ARBA00022962"/>
    </source>
</evidence>
<dbReference type="SUPFAM" id="SSF52317">
    <property type="entry name" value="Class I glutamine amidotransferase-like"/>
    <property type="match status" value="1"/>
</dbReference>
<dbReference type="InterPro" id="IPR004484">
    <property type="entry name" value="CbiA/CobB_synth"/>
</dbReference>
<dbReference type="SUPFAM" id="SSF52540">
    <property type="entry name" value="P-loop containing nucleoside triphosphate hydrolases"/>
    <property type="match status" value="1"/>
</dbReference>
<dbReference type="NCBIfam" id="NF002204">
    <property type="entry name" value="PRK01077.1"/>
    <property type="match status" value="1"/>
</dbReference>
<keyword evidence="9" id="KW-0315">Glutamine amidotransferase</keyword>
<organism evidence="12 13">
    <name type="scientific">Paludibacterium paludis</name>
    <dbReference type="NCBI Taxonomy" id="1225769"/>
    <lineage>
        <taxon>Bacteria</taxon>
        <taxon>Pseudomonadati</taxon>
        <taxon>Pseudomonadota</taxon>
        <taxon>Betaproteobacteria</taxon>
        <taxon>Neisseriales</taxon>
        <taxon>Chromobacteriaceae</taxon>
        <taxon>Paludibacterium</taxon>
    </lineage>
</organism>
<protein>
    <submittedName>
        <fullName evidence="12">Hydrogenobyrinate a,c-diamide synthase</fullName>
    </submittedName>
</protein>
<keyword evidence="7" id="KW-0067">ATP-binding</keyword>
<name>A0A918U7N0_9NEIS</name>
<evidence type="ECO:0000259" key="11">
    <source>
        <dbReference type="Pfam" id="PF07685"/>
    </source>
</evidence>
<dbReference type="AlphaFoldDB" id="A0A918U7N0"/>
<feature type="domain" description="CobB/CobQ-like glutamine amidotransferase" evidence="11">
    <location>
        <begin position="227"/>
        <end position="408"/>
    </location>
</feature>
<dbReference type="GO" id="GO:0042242">
    <property type="term" value="F:cobyrinic acid a,c-diamide synthase activity"/>
    <property type="evidence" value="ECO:0007669"/>
    <property type="project" value="InterPro"/>
</dbReference>
<sequence length="420" mass="44504">MIASPASGSGKTTVTAALARLYRQAGRRVKVFKCGADFLDPAWLALASGQPADNLDLWLTGEDYCRHALHRAARDNDVVLVEAAMGLFDGAPSAADLAVRFDLPVALVIDASAMAQTFGALVLGLAAYRPPLRIAGAIANKVAGPGHAAMLRESLDPALPFAAIVRGEGLAERHLGLVEPRRTTGDDARLLAVADALHAQQVGDWAPERRFRPQALPPVPRLLEGRRIAVAMDEAFSFVYPANLACLEALGARIETFSPLAHQPLPEADALWLPGGYPEAHAARLAAHPDMARDLRRGLDAGKPVYAECGGMLALCETLADLEGCRHALWGLFPAHAKMGRTLAAIGPQSVDLGHGPLRCHTFHYSRLTTSLPPFAHATPAGREGTGEAVWRQGGLTASYLHAWFAGNPVATAALFGARP</sequence>
<evidence type="ECO:0000256" key="5">
    <source>
        <dbReference type="ARBA" id="ARBA00022598"/>
    </source>
</evidence>
<dbReference type="Proteomes" id="UP000645257">
    <property type="component" value="Unassembled WGS sequence"/>
</dbReference>
<dbReference type="PANTHER" id="PTHR43873">
    <property type="entry name" value="COBYRINATE A,C-DIAMIDE SYNTHASE"/>
    <property type="match status" value="1"/>
</dbReference>
<accession>A0A918U7N0</accession>
<evidence type="ECO:0000313" key="13">
    <source>
        <dbReference type="Proteomes" id="UP000645257"/>
    </source>
</evidence>
<keyword evidence="8" id="KW-0460">Magnesium</keyword>
<dbReference type="GO" id="GO:0009236">
    <property type="term" value="P:cobalamin biosynthetic process"/>
    <property type="evidence" value="ECO:0007669"/>
    <property type="project" value="UniProtKB-KW"/>
</dbReference>
<dbReference type="InterPro" id="IPR027417">
    <property type="entry name" value="P-loop_NTPase"/>
</dbReference>
<evidence type="ECO:0000256" key="6">
    <source>
        <dbReference type="ARBA" id="ARBA00022741"/>
    </source>
</evidence>
<comment type="similarity">
    <text evidence="3">Belongs to the CobB/CobQ family. CobQ subfamily.</text>
</comment>
<dbReference type="PANTHER" id="PTHR43873:SF1">
    <property type="entry name" value="COBYRINATE A,C-DIAMIDE SYNTHASE"/>
    <property type="match status" value="1"/>
</dbReference>
<proteinExistence type="inferred from homology"/>
<evidence type="ECO:0000256" key="3">
    <source>
        <dbReference type="ARBA" id="ARBA00006205"/>
    </source>
</evidence>
<dbReference type="PROSITE" id="PS51274">
    <property type="entry name" value="GATASE_COBBQ"/>
    <property type="match status" value="1"/>
</dbReference>